<dbReference type="Pfam" id="PF02638">
    <property type="entry name" value="GHL10"/>
    <property type="match status" value="1"/>
</dbReference>
<evidence type="ECO:0000259" key="2">
    <source>
        <dbReference type="Pfam" id="PF02638"/>
    </source>
</evidence>
<accession>A0ABR9V6L4</accession>
<dbReference type="EMBL" id="JADEWC010000035">
    <property type="protein sequence ID" value="MBE9223528.1"/>
    <property type="molecule type" value="Genomic_DNA"/>
</dbReference>
<dbReference type="PANTHER" id="PTHR43405">
    <property type="entry name" value="GLYCOSYL HYDROLASE DIGH"/>
    <property type="match status" value="1"/>
</dbReference>
<evidence type="ECO:0000313" key="3">
    <source>
        <dbReference type="EMBL" id="MBE9223528.1"/>
    </source>
</evidence>
<evidence type="ECO:0000256" key="1">
    <source>
        <dbReference type="ARBA" id="ARBA00022729"/>
    </source>
</evidence>
<dbReference type="InterPro" id="IPR003790">
    <property type="entry name" value="GHL10"/>
</dbReference>
<dbReference type="InterPro" id="IPR017853">
    <property type="entry name" value="GH"/>
</dbReference>
<comment type="caution">
    <text evidence="3">The sequence shown here is derived from an EMBL/GenBank/DDBJ whole genome shotgun (WGS) entry which is preliminary data.</text>
</comment>
<proteinExistence type="predicted"/>
<name>A0ABR9V6L4_9CHRO</name>
<dbReference type="RefSeq" id="WP_193801764.1">
    <property type="nucleotide sequence ID" value="NZ_JADEWC010000035.1"/>
</dbReference>
<dbReference type="InterPro" id="IPR052177">
    <property type="entry name" value="Divisome_Glycosyl_Hydrolase"/>
</dbReference>
<dbReference type="GO" id="GO:0016787">
    <property type="term" value="F:hydrolase activity"/>
    <property type="evidence" value="ECO:0007669"/>
    <property type="project" value="UniProtKB-KW"/>
</dbReference>
<keyword evidence="4" id="KW-1185">Reference proteome</keyword>
<dbReference type="SUPFAM" id="SSF51445">
    <property type="entry name" value="(Trans)glycosidases"/>
    <property type="match status" value="1"/>
</dbReference>
<reference evidence="3 4" key="1">
    <citation type="submission" date="2020-10" db="EMBL/GenBank/DDBJ databases">
        <authorList>
            <person name="Castelo-Branco R."/>
            <person name="Eusebio N."/>
            <person name="Adriana R."/>
            <person name="Vieira A."/>
            <person name="Brugerolle De Fraissinette N."/>
            <person name="Rezende De Castro R."/>
            <person name="Schneider M.P."/>
            <person name="Vasconcelos V."/>
            <person name="Leao P.N."/>
        </authorList>
    </citation>
    <scope>NUCLEOTIDE SEQUENCE [LARGE SCALE GENOMIC DNA]</scope>
    <source>
        <strain evidence="3 4">LEGE 03274</strain>
    </source>
</reference>
<organism evidence="3 4">
    <name type="scientific">Cyanobacterium stanieri LEGE 03274</name>
    <dbReference type="NCBI Taxonomy" id="1828756"/>
    <lineage>
        <taxon>Bacteria</taxon>
        <taxon>Bacillati</taxon>
        <taxon>Cyanobacteriota</taxon>
        <taxon>Cyanophyceae</taxon>
        <taxon>Oscillatoriophycideae</taxon>
        <taxon>Chroococcales</taxon>
        <taxon>Geminocystaceae</taxon>
        <taxon>Cyanobacterium</taxon>
    </lineage>
</organism>
<feature type="domain" description="Glycosyl hydrolase-like 10" evidence="2">
    <location>
        <begin position="46"/>
        <end position="343"/>
    </location>
</feature>
<dbReference type="Gene3D" id="3.20.20.80">
    <property type="entry name" value="Glycosidases"/>
    <property type="match status" value="1"/>
</dbReference>
<dbReference type="Proteomes" id="UP000654604">
    <property type="component" value="Unassembled WGS sequence"/>
</dbReference>
<protein>
    <submittedName>
        <fullName evidence="3">Glycoside hydrolase family 10 protein</fullName>
    </submittedName>
</protein>
<sequence>MISQSFNFPWLSSRGLKLLSLFLASYFSIILWAGWTTPVFSQNTTEIRAVWLTTSDSDTLFDRPKMQEAIANLASINFNTIYPVVWNSGYALYPSTVAQRAGIQPFVHRGFQGQEPLGELIQEAHRHRLLVLPWFEFGFMAPPTSELALKHPSWLTQAQDGSQTTNSAAGQVVWLNPFHPEVQKFITDLVLEVVNRYDIDGIQFDDHLALPVTLGYDSYTRNLYRQETNQNPPTNFRDGAWMRWRADKITQFVAQLDQKIKARKPNAILSISPNPYPTAYNSFLQDWLDWVRKDLIDELIVQVYREDFTAFYRTITGAEIWEAKAKIPVGIGILTGLGNRITPIEFIRDKTLAVRRQRLGVAFFFYGSLWNRTPELKAERKSGFRALFANEAHRTVTIN</sequence>
<evidence type="ECO:0000313" key="4">
    <source>
        <dbReference type="Proteomes" id="UP000654604"/>
    </source>
</evidence>
<gene>
    <name evidence="3" type="ORF">IQ215_12560</name>
</gene>
<keyword evidence="1" id="KW-0732">Signal</keyword>
<keyword evidence="3" id="KW-0378">Hydrolase</keyword>
<dbReference type="PANTHER" id="PTHR43405:SF1">
    <property type="entry name" value="GLYCOSYL HYDROLASE DIGH"/>
    <property type="match status" value="1"/>
</dbReference>